<protein>
    <submittedName>
        <fullName evidence="2">Nicotinamide-nucleotide amidohydrolase family protein</fullName>
    </submittedName>
</protein>
<sequence>KETYDHFKKSRSEITIGSDMHGGRNLASLTSLGRETINMGLPLRSYGPRVSPSAGLAPPPADLGRLALHKQARIAVAESCTGGLLGARLTEAAGASTWFAGGVIAYDEVAKQQVLGVRRSTLKKFGPVSAQTAFEMAAGVVKAMPGATHGVAITGWAGPDVAPGARRGKVCICCVDRGSGVKKGEFHFKGGRDAVREEAVEQALLLLGDLLFAK</sequence>
<dbReference type="Proteomes" id="UP000604381">
    <property type="component" value="Unassembled WGS sequence"/>
</dbReference>
<dbReference type="SUPFAM" id="SSF142433">
    <property type="entry name" value="CinA-like"/>
    <property type="match status" value="1"/>
</dbReference>
<dbReference type="EMBL" id="JADHEI010000009">
    <property type="protein sequence ID" value="MBF2734578.1"/>
    <property type="molecule type" value="Genomic_DNA"/>
</dbReference>
<proteinExistence type="predicted"/>
<evidence type="ECO:0000313" key="2">
    <source>
        <dbReference type="EMBL" id="MBF2734578.1"/>
    </source>
</evidence>
<evidence type="ECO:0000313" key="3">
    <source>
        <dbReference type="Proteomes" id="UP000604381"/>
    </source>
</evidence>
<dbReference type="InterPro" id="IPR008136">
    <property type="entry name" value="CinA_C"/>
</dbReference>
<name>A0A930UBL4_9GAMM</name>
<comment type="caution">
    <text evidence="2">The sequence shown here is derived from an EMBL/GenBank/DDBJ whole genome shotgun (WGS) entry which is preliminary data.</text>
</comment>
<evidence type="ECO:0000259" key="1">
    <source>
        <dbReference type="Pfam" id="PF02464"/>
    </source>
</evidence>
<dbReference type="AlphaFoldDB" id="A0A930UBL4"/>
<gene>
    <name evidence="2" type="ORF">ISN26_00535</name>
</gene>
<feature type="non-terminal residue" evidence="2">
    <location>
        <position position="1"/>
    </location>
</feature>
<dbReference type="InterPro" id="IPR036653">
    <property type="entry name" value="CinA-like_C"/>
</dbReference>
<feature type="domain" description="CinA C-terminal" evidence="1">
    <location>
        <begin position="63"/>
        <end position="210"/>
    </location>
</feature>
<organism evidence="2 3">
    <name type="scientific">Candidatus Amphirhobacter heronislandensis</name>
    <dbReference type="NCBI Taxonomy" id="1732024"/>
    <lineage>
        <taxon>Bacteria</taxon>
        <taxon>Pseudomonadati</taxon>
        <taxon>Pseudomonadota</taxon>
        <taxon>Gammaproteobacteria</taxon>
        <taxon>Candidatus Tethybacterales</taxon>
        <taxon>Candidatus Tethybacteraceae</taxon>
        <taxon>Candidatus Amphirhobacter</taxon>
    </lineage>
</organism>
<dbReference type="Gene3D" id="3.90.950.20">
    <property type="entry name" value="CinA-like"/>
    <property type="match status" value="1"/>
</dbReference>
<keyword evidence="3" id="KW-1185">Reference proteome</keyword>
<dbReference type="NCBIfam" id="TIGR00199">
    <property type="entry name" value="PncC_domain"/>
    <property type="match status" value="1"/>
</dbReference>
<accession>A0A930UBL4</accession>
<dbReference type="Pfam" id="PF02464">
    <property type="entry name" value="CinA"/>
    <property type="match status" value="1"/>
</dbReference>
<reference evidence="2" key="1">
    <citation type="submission" date="2020-10" db="EMBL/GenBank/DDBJ databases">
        <title>An improved Amphimedon queenslandica hologenome assembly reveals how three proteobacterial symbionts can extend the metabolic phenotypic of their marine sponge host.</title>
        <authorList>
            <person name="Degnan B."/>
            <person name="Degnan S."/>
            <person name="Xiang X."/>
        </authorList>
    </citation>
    <scope>NUCLEOTIDE SEQUENCE</scope>
    <source>
        <strain evidence="2">AqS2</strain>
    </source>
</reference>